<proteinExistence type="predicted"/>
<name>S2E0R8_INDAL</name>
<dbReference type="InterPro" id="IPR041497">
    <property type="entry name" value="Thump-like"/>
</dbReference>
<dbReference type="Proteomes" id="UP000006073">
    <property type="component" value="Unassembled WGS sequence"/>
</dbReference>
<comment type="caution">
    <text evidence="2">The sequence shown here is derived from an EMBL/GenBank/DDBJ whole genome shotgun (WGS) entry which is preliminary data.</text>
</comment>
<dbReference type="eggNOG" id="COG2265">
    <property type="taxonomic scope" value="Bacteria"/>
</dbReference>
<dbReference type="Pfam" id="PF18096">
    <property type="entry name" value="Thump_like"/>
    <property type="match status" value="1"/>
</dbReference>
<feature type="domain" description="THUMP-like" evidence="1">
    <location>
        <begin position="6"/>
        <end position="75"/>
    </location>
</feature>
<keyword evidence="3" id="KW-1185">Reference proteome</keyword>
<accession>S2E0R8</accession>
<dbReference type="STRING" id="1189612.A33Q_1538"/>
<organism evidence="2 3">
    <name type="scientific">Indibacter alkaliphilus (strain CCUG 57479 / KCTC 22604 / LW1)</name>
    <dbReference type="NCBI Taxonomy" id="1189612"/>
    <lineage>
        <taxon>Bacteria</taxon>
        <taxon>Pseudomonadati</taxon>
        <taxon>Bacteroidota</taxon>
        <taxon>Cytophagia</taxon>
        <taxon>Cytophagales</taxon>
        <taxon>Cyclobacteriaceae</taxon>
    </lineage>
</organism>
<dbReference type="AlphaFoldDB" id="S2E0R8"/>
<sequence length="80" mass="9184">MGQIPGRVFEILSEINQPKKEIKKLFPSGKANVLTRNYSMSADELKKKFRLKDGGEDFLIGSQTVRGFQLWHCRRSSGRK</sequence>
<dbReference type="RefSeq" id="WP_016254837.1">
    <property type="nucleotide sequence ID" value="NZ_ALWO02000025.1"/>
</dbReference>
<protein>
    <recommendedName>
        <fullName evidence="1">THUMP-like domain-containing protein</fullName>
    </recommendedName>
</protein>
<evidence type="ECO:0000259" key="1">
    <source>
        <dbReference type="Pfam" id="PF18096"/>
    </source>
</evidence>
<gene>
    <name evidence="2" type="ORF">A33Q_1538</name>
</gene>
<dbReference type="EMBL" id="ALWO02000025">
    <property type="protein sequence ID" value="EOZ98031.1"/>
    <property type="molecule type" value="Genomic_DNA"/>
</dbReference>
<evidence type="ECO:0000313" key="3">
    <source>
        <dbReference type="Proteomes" id="UP000006073"/>
    </source>
</evidence>
<reference evidence="2 3" key="1">
    <citation type="journal article" date="2013" name="Genome Announc.">
        <title>Draft Genome Sequence of Indibacter alkaliphilus Strain LW1T, Isolated from Lonar Lake, a Haloalkaline Lake in the Buldana District of Maharashtra, India.</title>
        <authorList>
            <person name="Singh A."/>
            <person name="Kumar Jangir P."/>
            <person name="Sharma R."/>
            <person name="Singh A."/>
            <person name="Kumar Pinnaka A."/>
            <person name="Shivaji S."/>
        </authorList>
    </citation>
    <scope>NUCLEOTIDE SEQUENCE [LARGE SCALE GENOMIC DNA]</scope>
    <source>
        <strain evidence="3">CCUG 57479 / KCTC 22604 / LW1</strain>
    </source>
</reference>
<evidence type="ECO:0000313" key="2">
    <source>
        <dbReference type="EMBL" id="EOZ98031.1"/>
    </source>
</evidence>